<dbReference type="EMBL" id="PYGJ01000023">
    <property type="protein sequence ID" value="PSL16042.1"/>
    <property type="molecule type" value="Genomic_DNA"/>
</dbReference>
<dbReference type="InterPro" id="IPR036420">
    <property type="entry name" value="BRCT_dom_sf"/>
</dbReference>
<dbReference type="AlphaFoldDB" id="A0A2P8F2V9"/>
<sequence>MRAPKYIRGAPNSNTMDSMSLINFLRGARGQIAPDVPVTEKPSLFDKTFRFIALDVETANSDSSSICQIGLACVPVQGPVMSLGTLIDPETHFDSFNVNLHGIDAVRVQGQPNFEWFLSGFQELLSRQPLVQHSAFDKRAIESACHAYGLSVPDLTWHDSVTMARRAWPEFKGNGGHGLANLKVELGLEFQHHDAEEDARAAAQVVLLAEERTGLTLQDLAAPKRKASRKFLATPSLEGRQDGPLHGHVACFTGSLSMSRTDAAKLAADAGVTVRNTVSGKTTLLVVGDQDLTLLNGHDKSSKHRRAEELSLQGQKIGIITESTFLAMLNS</sequence>
<dbReference type="CDD" id="cd17748">
    <property type="entry name" value="BRCT_DNA_ligase_like"/>
    <property type="match status" value="1"/>
</dbReference>
<keyword evidence="3" id="KW-1185">Reference proteome</keyword>
<dbReference type="InterPro" id="IPR001357">
    <property type="entry name" value="BRCT_dom"/>
</dbReference>
<dbReference type="GO" id="GO:0006259">
    <property type="term" value="P:DNA metabolic process"/>
    <property type="evidence" value="ECO:0007669"/>
    <property type="project" value="UniProtKB-ARBA"/>
</dbReference>
<accession>A0A2P8F2V9</accession>
<protein>
    <submittedName>
        <fullName evidence="2">DNA polymerase-3 subunit epsilon</fullName>
    </submittedName>
</protein>
<gene>
    <name evidence="2" type="ORF">CLV88_1239</name>
</gene>
<name>A0A2P8F2V9_9RHOB</name>
<organism evidence="2 3">
    <name type="scientific">Shimia abyssi</name>
    <dbReference type="NCBI Taxonomy" id="1662395"/>
    <lineage>
        <taxon>Bacteria</taxon>
        <taxon>Pseudomonadati</taxon>
        <taxon>Pseudomonadota</taxon>
        <taxon>Alphaproteobacteria</taxon>
        <taxon>Rhodobacterales</taxon>
        <taxon>Roseobacteraceae</taxon>
    </lineage>
</organism>
<dbReference type="GO" id="GO:0005829">
    <property type="term" value="C:cytosol"/>
    <property type="evidence" value="ECO:0007669"/>
    <property type="project" value="TreeGrafter"/>
</dbReference>
<dbReference type="SUPFAM" id="SSF53098">
    <property type="entry name" value="Ribonuclease H-like"/>
    <property type="match status" value="1"/>
</dbReference>
<comment type="caution">
    <text evidence="2">The sequence shown here is derived from an EMBL/GenBank/DDBJ whole genome shotgun (WGS) entry which is preliminary data.</text>
</comment>
<dbReference type="GO" id="GO:0008408">
    <property type="term" value="F:3'-5' exonuclease activity"/>
    <property type="evidence" value="ECO:0007669"/>
    <property type="project" value="TreeGrafter"/>
</dbReference>
<feature type="domain" description="BRCT" evidence="1">
    <location>
        <begin position="240"/>
        <end position="331"/>
    </location>
</feature>
<evidence type="ECO:0000313" key="3">
    <source>
        <dbReference type="Proteomes" id="UP000240418"/>
    </source>
</evidence>
<dbReference type="Pfam" id="PF00533">
    <property type="entry name" value="BRCT"/>
    <property type="match status" value="1"/>
</dbReference>
<evidence type="ECO:0000313" key="2">
    <source>
        <dbReference type="EMBL" id="PSL16042.1"/>
    </source>
</evidence>
<proteinExistence type="predicted"/>
<dbReference type="Pfam" id="PF00929">
    <property type="entry name" value="RNase_T"/>
    <property type="match status" value="1"/>
</dbReference>
<dbReference type="PROSITE" id="PS50172">
    <property type="entry name" value="BRCT"/>
    <property type="match status" value="1"/>
</dbReference>
<dbReference type="Proteomes" id="UP000240418">
    <property type="component" value="Unassembled WGS sequence"/>
</dbReference>
<dbReference type="GO" id="GO:0003676">
    <property type="term" value="F:nucleic acid binding"/>
    <property type="evidence" value="ECO:0007669"/>
    <property type="project" value="InterPro"/>
</dbReference>
<dbReference type="InterPro" id="IPR013520">
    <property type="entry name" value="Ribonucl_H"/>
</dbReference>
<dbReference type="InterPro" id="IPR012337">
    <property type="entry name" value="RNaseH-like_sf"/>
</dbReference>
<evidence type="ECO:0000259" key="1">
    <source>
        <dbReference type="PROSITE" id="PS50172"/>
    </source>
</evidence>
<dbReference type="SUPFAM" id="SSF52113">
    <property type="entry name" value="BRCT domain"/>
    <property type="match status" value="1"/>
</dbReference>
<dbReference type="Gene3D" id="3.30.420.10">
    <property type="entry name" value="Ribonuclease H-like superfamily/Ribonuclease H"/>
    <property type="match status" value="1"/>
</dbReference>
<dbReference type="Gene3D" id="3.40.50.10190">
    <property type="entry name" value="BRCT domain"/>
    <property type="match status" value="1"/>
</dbReference>
<dbReference type="PANTHER" id="PTHR30231">
    <property type="entry name" value="DNA POLYMERASE III SUBUNIT EPSILON"/>
    <property type="match status" value="1"/>
</dbReference>
<dbReference type="InterPro" id="IPR036397">
    <property type="entry name" value="RNaseH_sf"/>
</dbReference>
<reference evidence="2 3" key="1">
    <citation type="submission" date="2018-03" db="EMBL/GenBank/DDBJ databases">
        <title>Genomic Encyclopedia of Archaeal and Bacterial Type Strains, Phase II (KMG-II): from individual species to whole genera.</title>
        <authorList>
            <person name="Goeker M."/>
        </authorList>
    </citation>
    <scope>NUCLEOTIDE SEQUENCE [LARGE SCALE GENOMIC DNA]</scope>
    <source>
        <strain evidence="2 3">DSM 100673</strain>
    </source>
</reference>
<dbReference type="PANTHER" id="PTHR30231:SF42">
    <property type="entry name" value="EXONUCLEASE"/>
    <property type="match status" value="1"/>
</dbReference>
<dbReference type="SMART" id="SM00479">
    <property type="entry name" value="EXOIII"/>
    <property type="match status" value="1"/>
</dbReference>